<name>A0A2J6RPZ5_HYAVF</name>
<accession>A0A2J6RPZ5</accession>
<evidence type="ECO:0000313" key="1">
    <source>
        <dbReference type="EMBL" id="PMD40584.1"/>
    </source>
</evidence>
<reference evidence="1 2" key="1">
    <citation type="submission" date="2016-04" db="EMBL/GenBank/DDBJ databases">
        <title>A degradative enzymes factory behind the ericoid mycorrhizal symbiosis.</title>
        <authorList>
            <consortium name="DOE Joint Genome Institute"/>
            <person name="Martino E."/>
            <person name="Morin E."/>
            <person name="Grelet G."/>
            <person name="Kuo A."/>
            <person name="Kohler A."/>
            <person name="Daghino S."/>
            <person name="Barry K."/>
            <person name="Choi C."/>
            <person name="Cichocki N."/>
            <person name="Clum A."/>
            <person name="Copeland A."/>
            <person name="Hainaut M."/>
            <person name="Haridas S."/>
            <person name="Labutti K."/>
            <person name="Lindquist E."/>
            <person name="Lipzen A."/>
            <person name="Khouja H.-R."/>
            <person name="Murat C."/>
            <person name="Ohm R."/>
            <person name="Olson A."/>
            <person name="Spatafora J."/>
            <person name="Veneault-Fourrey C."/>
            <person name="Henrissat B."/>
            <person name="Grigoriev I."/>
            <person name="Martin F."/>
            <person name="Perotto S."/>
        </authorList>
    </citation>
    <scope>NUCLEOTIDE SEQUENCE [LARGE SCALE GENOMIC DNA]</scope>
    <source>
        <strain evidence="1 2">F</strain>
    </source>
</reference>
<dbReference type="Proteomes" id="UP000235786">
    <property type="component" value="Unassembled WGS sequence"/>
</dbReference>
<dbReference type="AlphaFoldDB" id="A0A2J6RPZ5"/>
<keyword evidence="2" id="KW-1185">Reference proteome</keyword>
<organism evidence="1 2">
    <name type="scientific">Hyaloscypha variabilis (strain UAMH 11265 / GT02V1 / F)</name>
    <name type="common">Meliniomyces variabilis</name>
    <dbReference type="NCBI Taxonomy" id="1149755"/>
    <lineage>
        <taxon>Eukaryota</taxon>
        <taxon>Fungi</taxon>
        <taxon>Dikarya</taxon>
        <taxon>Ascomycota</taxon>
        <taxon>Pezizomycotina</taxon>
        <taxon>Leotiomycetes</taxon>
        <taxon>Helotiales</taxon>
        <taxon>Hyaloscyphaceae</taxon>
        <taxon>Hyaloscypha</taxon>
        <taxon>Hyaloscypha variabilis</taxon>
    </lineage>
</organism>
<protein>
    <recommendedName>
        <fullName evidence="3">Knr4/Smi1-like domain-containing protein</fullName>
    </recommendedName>
</protein>
<gene>
    <name evidence="1" type="ORF">L207DRAFT_633572</name>
</gene>
<proteinExistence type="predicted"/>
<dbReference type="STRING" id="1149755.A0A2J6RPZ5"/>
<dbReference type="OrthoDB" id="5343383at2759"/>
<evidence type="ECO:0000313" key="2">
    <source>
        <dbReference type="Proteomes" id="UP000235786"/>
    </source>
</evidence>
<sequence length="231" mass="26435">MTQGTYSREEAVAAIRSFYEFFTQTPSLDPSDIEYPPPEGWPEINAHSMAGLNKTDDVIELLKHLPYTPWSVQIAYQTHTIDYTTPDIQNDIEKARLEGHIVPVGAGVIPEHVVPLTMGGIYGSALLLDTKEGTVTDYILMERPERETAARGDPNYWRAYRTLPVAEFFQSWIDNYRSLDWVTVPDNVDDGAMLSHTKRTDEVRAIYRAHGWPDSFRRDECRKALIEWDSQ</sequence>
<dbReference type="EMBL" id="KZ613945">
    <property type="protein sequence ID" value="PMD40584.1"/>
    <property type="molecule type" value="Genomic_DNA"/>
</dbReference>
<evidence type="ECO:0008006" key="3">
    <source>
        <dbReference type="Google" id="ProtNLM"/>
    </source>
</evidence>